<dbReference type="Proteomes" id="UP000821845">
    <property type="component" value="Chromosome 10"/>
</dbReference>
<protein>
    <submittedName>
        <fullName evidence="1">Uncharacterized protein</fullName>
    </submittedName>
</protein>
<dbReference type="EMBL" id="CM023490">
    <property type="protein sequence ID" value="KAH6943667.1"/>
    <property type="molecule type" value="Genomic_DNA"/>
</dbReference>
<reference evidence="1" key="1">
    <citation type="submission" date="2020-05" db="EMBL/GenBank/DDBJ databases">
        <title>Large-scale comparative analyses of tick genomes elucidate their genetic diversity and vector capacities.</title>
        <authorList>
            <person name="Jia N."/>
            <person name="Wang J."/>
            <person name="Shi W."/>
            <person name="Du L."/>
            <person name="Sun Y."/>
            <person name="Zhan W."/>
            <person name="Jiang J."/>
            <person name="Wang Q."/>
            <person name="Zhang B."/>
            <person name="Ji P."/>
            <person name="Sakyi L.B."/>
            <person name="Cui X."/>
            <person name="Yuan T."/>
            <person name="Jiang B."/>
            <person name="Yang W."/>
            <person name="Lam T.T.-Y."/>
            <person name="Chang Q."/>
            <person name="Ding S."/>
            <person name="Wang X."/>
            <person name="Zhu J."/>
            <person name="Ruan X."/>
            <person name="Zhao L."/>
            <person name="Wei J."/>
            <person name="Que T."/>
            <person name="Du C."/>
            <person name="Cheng J."/>
            <person name="Dai P."/>
            <person name="Han X."/>
            <person name="Huang E."/>
            <person name="Gao Y."/>
            <person name="Liu J."/>
            <person name="Shao H."/>
            <person name="Ye R."/>
            <person name="Li L."/>
            <person name="Wei W."/>
            <person name="Wang X."/>
            <person name="Wang C."/>
            <person name="Yang T."/>
            <person name="Huo Q."/>
            <person name="Li W."/>
            <person name="Guo W."/>
            <person name="Chen H."/>
            <person name="Zhou L."/>
            <person name="Ni X."/>
            <person name="Tian J."/>
            <person name="Zhou Y."/>
            <person name="Sheng Y."/>
            <person name="Liu T."/>
            <person name="Pan Y."/>
            <person name="Xia L."/>
            <person name="Li J."/>
            <person name="Zhao F."/>
            <person name="Cao W."/>
        </authorList>
    </citation>
    <scope>NUCLEOTIDE SEQUENCE</scope>
    <source>
        <strain evidence="1">Hyas-2018</strain>
    </source>
</reference>
<name>A0ACB7T7Z4_HYAAI</name>
<proteinExistence type="predicted"/>
<evidence type="ECO:0000313" key="1">
    <source>
        <dbReference type="EMBL" id="KAH6943667.1"/>
    </source>
</evidence>
<evidence type="ECO:0000313" key="2">
    <source>
        <dbReference type="Proteomes" id="UP000821845"/>
    </source>
</evidence>
<organism evidence="1 2">
    <name type="scientific">Hyalomma asiaticum</name>
    <name type="common">Tick</name>
    <dbReference type="NCBI Taxonomy" id="266040"/>
    <lineage>
        <taxon>Eukaryota</taxon>
        <taxon>Metazoa</taxon>
        <taxon>Ecdysozoa</taxon>
        <taxon>Arthropoda</taxon>
        <taxon>Chelicerata</taxon>
        <taxon>Arachnida</taxon>
        <taxon>Acari</taxon>
        <taxon>Parasitiformes</taxon>
        <taxon>Ixodida</taxon>
        <taxon>Ixodoidea</taxon>
        <taxon>Ixodidae</taxon>
        <taxon>Hyalomminae</taxon>
        <taxon>Hyalomma</taxon>
    </lineage>
</organism>
<gene>
    <name evidence="1" type="ORF">HPB50_025059</name>
</gene>
<accession>A0ACB7T7Z4</accession>
<comment type="caution">
    <text evidence="1">The sequence shown here is derived from an EMBL/GenBank/DDBJ whole genome shotgun (WGS) entry which is preliminary data.</text>
</comment>
<keyword evidence="2" id="KW-1185">Reference proteome</keyword>
<sequence length="562" mass="63308">MAEQGPAEARLPSERASPIPGGSPRSDGSAFSAEGDRTIIDIQLANADTQRQGAPDAAPPGFPPPPPTALPSGVPFSTDDSGDEVTQAAFHRAIAHQKDITDLLFDPACKLTNQQRSKIIAHLRNILQECADIRAVAARQSGRVDELRHQLTRLSAAHSYRPTLMPPADAGPAPSYPSALARGQQHPGQQMASRGPECPAAPPQQAHPSDVMDKSKQQATIHKVRELQLEAVQMEEHYDVIKEIGSGDYGKVVLARHRETGSQVALKAVPRATTTLRDFLIEFHYSYFLSPHTSILDTYDVCFETPEHYYFAQEVAPYGDLWHAVEYYGGIDERDLKIILRQIIPALEFMHSKELVHRDVRAENILIFSKDFTKVKLTDFGLTRKAGTLVKKRTRSLPTCPPEIWEAVHLEGYTVELGSDVWQIGMLIFSCLTARFPWEKADITDSRFNEFLDWQKRKTTRTPREFKRFTPRLLRMMRRLMEPKPTKRYPVTEVNKYYGDRWLMVRSPRTSKVSEIWDTATAQAVAGHEKKLGDEMLSEYGKEQRIQNWIMSGAEGQAKESQ</sequence>